<organism evidence="1 2">
    <name type="scientific">Corynebacterium occultum</name>
    <dbReference type="NCBI Taxonomy" id="2675219"/>
    <lineage>
        <taxon>Bacteria</taxon>
        <taxon>Bacillati</taxon>
        <taxon>Actinomycetota</taxon>
        <taxon>Actinomycetes</taxon>
        <taxon>Mycobacteriales</taxon>
        <taxon>Corynebacteriaceae</taxon>
        <taxon>Corynebacterium</taxon>
    </lineage>
</organism>
<dbReference type="AlphaFoldDB" id="A0A6B8VX07"/>
<dbReference type="EMBL" id="CP046455">
    <property type="protein sequence ID" value="QGU07619.1"/>
    <property type="molecule type" value="Genomic_DNA"/>
</dbReference>
<protein>
    <submittedName>
        <fullName evidence="1">Uncharacterized protein</fullName>
    </submittedName>
</protein>
<reference evidence="1 2" key="1">
    <citation type="submission" date="2019-11" db="EMBL/GenBank/DDBJ databases">
        <title>Complete genome sequence of Corynebacterium kalinowskii 1959, a novel Corynebacterium species isolated from soil of a small paddock in Vilsendorf, Germany.</title>
        <authorList>
            <person name="Schaffert L."/>
            <person name="Ruwe M."/>
            <person name="Milse J."/>
            <person name="Hanuschka K."/>
            <person name="Ortseifen V."/>
            <person name="Droste J."/>
            <person name="Brandt D."/>
            <person name="Schlueter L."/>
            <person name="Kutter Y."/>
            <person name="Vinke S."/>
            <person name="Viehoefer P."/>
            <person name="Jacob L."/>
            <person name="Luebke N.-C."/>
            <person name="Schulte-Berndt E."/>
            <person name="Hain C."/>
            <person name="Linder M."/>
            <person name="Schmidt P."/>
            <person name="Wollenschlaeger L."/>
            <person name="Luttermann T."/>
            <person name="Thieme E."/>
            <person name="Hassa J."/>
            <person name="Haak M."/>
            <person name="Wittchen M."/>
            <person name="Mentz A."/>
            <person name="Persicke M."/>
            <person name="Busche T."/>
            <person name="Ruckert C."/>
        </authorList>
    </citation>
    <scope>NUCLEOTIDE SEQUENCE [LARGE SCALE GENOMIC DNA]</scope>
    <source>
        <strain evidence="1 2">2039</strain>
    </source>
</reference>
<dbReference type="Proteomes" id="UP000424462">
    <property type="component" value="Chromosome"/>
</dbReference>
<gene>
    <name evidence="1" type="ORF">COCCU_08475</name>
</gene>
<proteinExistence type="predicted"/>
<name>A0A6B8VX07_9CORY</name>
<keyword evidence="2" id="KW-1185">Reference proteome</keyword>
<evidence type="ECO:0000313" key="2">
    <source>
        <dbReference type="Proteomes" id="UP000424462"/>
    </source>
</evidence>
<sequence length="251" mass="25739">MTTDLKSIGLGFDRWQEAVEAAIATNQLVVAGELRGGQLVQFTDYSGAQINILAVEPFATYAGFESITQTFAHIQMVNDVLAFCEIVDPFGTVLAPVTLNLSQGPLLVDEPVQQWQQLGVTALATEATVHENAEAFSAATGETPGQLVSEGAKILESGSGAAIPDAAASFSARVLEAEYRSNQLTGQRFIHATVDGIFPFDVCLPDAPALPVKDNIISGTAVLTGNVLAPISSGGCGGGGCGGGGCGCGGH</sequence>
<accession>A0A6B8VX07</accession>
<evidence type="ECO:0000313" key="1">
    <source>
        <dbReference type="EMBL" id="QGU07619.1"/>
    </source>
</evidence>
<dbReference type="KEGG" id="cok:COCCU_08475"/>
<dbReference type="RefSeq" id="WP_156231093.1">
    <property type="nucleotide sequence ID" value="NZ_CP046455.1"/>
</dbReference>